<dbReference type="FunFam" id="3.40.50.10440:FF:000001">
    <property type="entry name" value="Dihydroxyacetone kinase, DhaK subunit"/>
    <property type="match status" value="1"/>
</dbReference>
<evidence type="ECO:0000256" key="3">
    <source>
        <dbReference type="ARBA" id="ARBA00022777"/>
    </source>
</evidence>
<reference evidence="7 8" key="3">
    <citation type="submission" date="2020-08" db="EMBL/GenBank/DDBJ databases">
        <title>Genomic Encyclopedia of Type Strains, Phase IV (KMG-IV): sequencing the most valuable type-strain genomes for metagenomic binning, comparative biology and taxonomic classification.</title>
        <authorList>
            <person name="Goeker M."/>
        </authorList>
    </citation>
    <scope>NUCLEOTIDE SEQUENCE [LARGE SCALE GENOMIC DNA]</scope>
    <source>
        <strain evidence="7 8">DSM 27521</strain>
    </source>
</reference>
<dbReference type="EMBL" id="JACHFK010000010">
    <property type="protein sequence ID" value="MBB5378017.1"/>
    <property type="molecule type" value="Genomic_DNA"/>
</dbReference>
<dbReference type="Proteomes" id="UP000619376">
    <property type="component" value="Unassembled WGS sequence"/>
</dbReference>
<name>A0A7W8KH53_9DEIO</name>
<dbReference type="SUPFAM" id="SSF82549">
    <property type="entry name" value="DAK1/DegV-like"/>
    <property type="match status" value="1"/>
</dbReference>
<dbReference type="AlphaFoldDB" id="A0A7W8KH53"/>
<dbReference type="GO" id="GO:0019563">
    <property type="term" value="P:glycerol catabolic process"/>
    <property type="evidence" value="ECO:0007669"/>
    <property type="project" value="TreeGrafter"/>
</dbReference>
<feature type="domain" description="DhaK" evidence="5">
    <location>
        <begin position="7"/>
        <end position="330"/>
    </location>
</feature>
<dbReference type="Gene3D" id="3.40.50.10440">
    <property type="entry name" value="Dihydroxyacetone kinase, domain 1"/>
    <property type="match status" value="1"/>
</dbReference>
<dbReference type="InterPro" id="IPR004006">
    <property type="entry name" value="DhaK_dom"/>
</dbReference>
<protein>
    <submittedName>
        <fullName evidence="6 7">Dihydroxyacetone kinase</fullName>
        <ecNumber evidence="7">2.7.1.-</ecNumber>
    </submittedName>
</protein>
<dbReference type="NCBIfam" id="TIGR02363">
    <property type="entry name" value="dhaK1"/>
    <property type="match status" value="1"/>
</dbReference>
<evidence type="ECO:0000313" key="6">
    <source>
        <dbReference type="EMBL" id="GHF53804.1"/>
    </source>
</evidence>
<reference evidence="6" key="1">
    <citation type="journal article" date="2014" name="Int. J. Syst. Evol. Microbiol.">
        <title>Complete genome of a new Firmicutes species belonging to the dominant human colonic microbiota ('Ruminococcus bicirculans') reveals two chromosomes and a selective capacity to utilize plant glucans.</title>
        <authorList>
            <consortium name="NISC Comparative Sequencing Program"/>
            <person name="Wegmann U."/>
            <person name="Louis P."/>
            <person name="Goesmann A."/>
            <person name="Henrissat B."/>
            <person name="Duncan S.H."/>
            <person name="Flint H.J."/>
        </authorList>
    </citation>
    <scope>NUCLEOTIDE SEQUENCE</scope>
    <source>
        <strain evidence="6">CGMCC 1.18437</strain>
    </source>
</reference>
<dbReference type="EMBL" id="BNAJ01000009">
    <property type="protein sequence ID" value="GHF53804.1"/>
    <property type="molecule type" value="Genomic_DNA"/>
</dbReference>
<dbReference type="PANTHER" id="PTHR28629:SF4">
    <property type="entry name" value="TRIOKINASE_FMN CYCLASE"/>
    <property type="match status" value="1"/>
</dbReference>
<dbReference type="FunFam" id="3.30.1180.20:FF:000001">
    <property type="entry name" value="Dihydroxyacetone kinase 1"/>
    <property type="match status" value="1"/>
</dbReference>
<dbReference type="InterPro" id="IPR012736">
    <property type="entry name" value="DhaK_1"/>
</dbReference>
<evidence type="ECO:0000313" key="7">
    <source>
        <dbReference type="EMBL" id="MBB5378017.1"/>
    </source>
</evidence>
<dbReference type="Pfam" id="PF02733">
    <property type="entry name" value="Dak1"/>
    <property type="match status" value="1"/>
</dbReference>
<evidence type="ECO:0000256" key="2">
    <source>
        <dbReference type="ARBA" id="ARBA00022741"/>
    </source>
</evidence>
<dbReference type="GO" id="GO:0005829">
    <property type="term" value="C:cytosol"/>
    <property type="evidence" value="ECO:0007669"/>
    <property type="project" value="TreeGrafter"/>
</dbReference>
<comment type="caution">
    <text evidence="7">The sequence shown here is derived from an EMBL/GenBank/DDBJ whole genome shotgun (WGS) entry which is preliminary data.</text>
</comment>
<dbReference type="PROSITE" id="PS51481">
    <property type="entry name" value="DHAK"/>
    <property type="match status" value="1"/>
</dbReference>
<evidence type="ECO:0000313" key="9">
    <source>
        <dbReference type="Proteomes" id="UP000619376"/>
    </source>
</evidence>
<evidence type="ECO:0000256" key="4">
    <source>
        <dbReference type="ARBA" id="ARBA00022840"/>
    </source>
</evidence>
<evidence type="ECO:0000313" key="8">
    <source>
        <dbReference type="Proteomes" id="UP000539473"/>
    </source>
</evidence>
<dbReference type="InterPro" id="IPR050861">
    <property type="entry name" value="Dihydroxyacetone_Kinase"/>
</dbReference>
<sequence>MKKILNDPVHFVDEMLDGLYRAHPDQLAYAGDDPHCLVRADAPVEGKVALATGGGSGHLPVFLGYVGPGMLSGCAIGDVFQSPSADQMLEVTRRIHGGRGVLYIYGNYGGDVMNFDMATEMAEMEDIEVRTVLVRDDVASAVTERSDTRRGVAGMIFAFKVAGARADQGGSLDDVEAAALKALARTRTMGVALSSCTLPAAGTPTFEIGDGEMEIGMGIHGEKGVRRGPLESADQIAVELLDAVLAELDVTSGDRLAVMVNGLGATPPEELYILYRRVHRTLEDRGVAVHQAFVGEYATSLEMAGASLTVMKLDDELTGMLDHPARTPFFVQVGR</sequence>
<keyword evidence="4" id="KW-0067">ATP-binding</keyword>
<dbReference type="GO" id="GO:0005524">
    <property type="term" value="F:ATP binding"/>
    <property type="evidence" value="ECO:0007669"/>
    <property type="project" value="UniProtKB-KW"/>
</dbReference>
<reference evidence="6" key="4">
    <citation type="submission" date="2024-05" db="EMBL/GenBank/DDBJ databases">
        <authorList>
            <person name="Sun Q."/>
            <person name="Zhou Y."/>
        </authorList>
    </citation>
    <scope>NUCLEOTIDE SEQUENCE</scope>
    <source>
        <strain evidence="6">CGMCC 1.18437</strain>
    </source>
</reference>
<evidence type="ECO:0000259" key="5">
    <source>
        <dbReference type="PROSITE" id="PS51481"/>
    </source>
</evidence>
<organism evidence="7 8">
    <name type="scientific">Deinococcus metalli</name>
    <dbReference type="NCBI Taxonomy" id="1141878"/>
    <lineage>
        <taxon>Bacteria</taxon>
        <taxon>Thermotogati</taxon>
        <taxon>Deinococcota</taxon>
        <taxon>Deinococci</taxon>
        <taxon>Deinococcales</taxon>
        <taxon>Deinococcaceae</taxon>
        <taxon>Deinococcus</taxon>
    </lineage>
</organism>
<dbReference type="Proteomes" id="UP000539473">
    <property type="component" value="Unassembled WGS sequence"/>
</dbReference>
<reference evidence="9" key="2">
    <citation type="journal article" date="2019" name="Int. J. Syst. Evol. Microbiol.">
        <title>The Global Catalogue of Microorganisms (GCM) 10K type strain sequencing project: providing services to taxonomists for standard genome sequencing and annotation.</title>
        <authorList>
            <consortium name="The Broad Institute Genomics Platform"/>
            <consortium name="The Broad Institute Genome Sequencing Center for Infectious Disease"/>
            <person name="Wu L."/>
            <person name="Ma J."/>
        </authorList>
    </citation>
    <scope>NUCLEOTIDE SEQUENCE [LARGE SCALE GENOMIC DNA]</scope>
    <source>
        <strain evidence="9">CGMCC 1.18437</strain>
    </source>
</reference>
<dbReference type="RefSeq" id="WP_184114095.1">
    <property type="nucleotide sequence ID" value="NZ_BNAJ01000009.1"/>
</dbReference>
<keyword evidence="9" id="KW-1185">Reference proteome</keyword>
<proteinExistence type="predicted"/>
<accession>A0A7W8KH53</accession>
<keyword evidence="3 7" id="KW-0418">Kinase</keyword>
<dbReference type="Gene3D" id="3.30.1180.20">
    <property type="entry name" value="Dihydroxyacetone kinase, domain 2"/>
    <property type="match status" value="1"/>
</dbReference>
<dbReference type="PANTHER" id="PTHR28629">
    <property type="entry name" value="TRIOKINASE/FMN CYCLASE"/>
    <property type="match status" value="1"/>
</dbReference>
<keyword evidence="2" id="KW-0547">Nucleotide-binding</keyword>
<evidence type="ECO:0000256" key="1">
    <source>
        <dbReference type="ARBA" id="ARBA00022679"/>
    </source>
</evidence>
<dbReference type="GO" id="GO:0004371">
    <property type="term" value="F:glycerone kinase activity"/>
    <property type="evidence" value="ECO:0007669"/>
    <property type="project" value="InterPro"/>
</dbReference>
<dbReference type="EC" id="2.7.1.-" evidence="7"/>
<keyword evidence="1 7" id="KW-0808">Transferase</keyword>
<gene>
    <name evidence="6" type="ORF">GCM10017781_32580</name>
    <name evidence="7" type="ORF">HNQ07_003518</name>
</gene>